<name>A0A396HIP1_MEDTR</name>
<evidence type="ECO:0000313" key="3">
    <source>
        <dbReference type="Proteomes" id="UP000265566"/>
    </source>
</evidence>
<dbReference type="Proteomes" id="UP000265566">
    <property type="component" value="Chromosome 6"/>
</dbReference>
<sequence length="222" mass="24253">MQGSQIDKSQHAQLLSAGQENLSPIVEEDEGVETSTPPPGMEITSPNQPGIESSDHQDQEMPTRDSDVEPEGNAYQFIIASRDDNIVASPISAHGPNPMVDVVPVQDNAVISQVDLDQLEEANPLDAFDLLANDILLSRSTGRSSNVSVEDLSQTSKDSLLAEFRSKVLRADLFDAIEQDENTILEIRELLCKLINLPSGSKFQTFFKALEPLLENIKQVGV</sequence>
<accession>A0A396HIP1</accession>
<feature type="compositionally biased region" description="Basic and acidic residues" evidence="1">
    <location>
        <begin position="53"/>
        <end position="67"/>
    </location>
</feature>
<evidence type="ECO:0000256" key="1">
    <source>
        <dbReference type="SAM" id="MobiDB-lite"/>
    </source>
</evidence>
<protein>
    <submittedName>
        <fullName evidence="2">Uncharacterized protein</fullName>
    </submittedName>
</protein>
<reference evidence="3" key="1">
    <citation type="journal article" date="2018" name="Nat. Plants">
        <title>Whole-genome landscape of Medicago truncatula symbiotic genes.</title>
        <authorList>
            <person name="Pecrix Y."/>
            <person name="Staton S.E."/>
            <person name="Sallet E."/>
            <person name="Lelandais-Briere C."/>
            <person name="Moreau S."/>
            <person name="Carrere S."/>
            <person name="Blein T."/>
            <person name="Jardinaud M.F."/>
            <person name="Latrasse D."/>
            <person name="Zouine M."/>
            <person name="Zahm M."/>
            <person name="Kreplak J."/>
            <person name="Mayjonade B."/>
            <person name="Satge C."/>
            <person name="Perez M."/>
            <person name="Cauet S."/>
            <person name="Marande W."/>
            <person name="Chantry-Darmon C."/>
            <person name="Lopez-Roques C."/>
            <person name="Bouchez O."/>
            <person name="Berard A."/>
            <person name="Debelle F."/>
            <person name="Munos S."/>
            <person name="Bendahmane A."/>
            <person name="Berges H."/>
            <person name="Niebel A."/>
            <person name="Buitink J."/>
            <person name="Frugier F."/>
            <person name="Benhamed M."/>
            <person name="Crespi M."/>
            <person name="Gouzy J."/>
            <person name="Gamas P."/>
        </authorList>
    </citation>
    <scope>NUCLEOTIDE SEQUENCE [LARGE SCALE GENOMIC DNA]</scope>
    <source>
        <strain evidence="3">cv. Jemalong A17</strain>
    </source>
</reference>
<comment type="caution">
    <text evidence="2">The sequence shown here is derived from an EMBL/GenBank/DDBJ whole genome shotgun (WGS) entry which is preliminary data.</text>
</comment>
<dbReference type="AlphaFoldDB" id="A0A396HIP1"/>
<dbReference type="EMBL" id="PSQE01000006">
    <property type="protein sequence ID" value="RHN51714.1"/>
    <property type="molecule type" value="Genomic_DNA"/>
</dbReference>
<evidence type="ECO:0000313" key="2">
    <source>
        <dbReference type="EMBL" id="RHN51714.1"/>
    </source>
</evidence>
<feature type="compositionally biased region" description="Polar residues" evidence="1">
    <location>
        <begin position="1"/>
        <end position="22"/>
    </location>
</feature>
<dbReference type="Gramene" id="rna36219">
    <property type="protein sequence ID" value="RHN51714.1"/>
    <property type="gene ID" value="gene36219"/>
</dbReference>
<proteinExistence type="predicted"/>
<feature type="region of interest" description="Disordered" evidence="1">
    <location>
        <begin position="1"/>
        <end position="69"/>
    </location>
</feature>
<organism evidence="2 3">
    <name type="scientific">Medicago truncatula</name>
    <name type="common">Barrel medic</name>
    <name type="synonym">Medicago tribuloides</name>
    <dbReference type="NCBI Taxonomy" id="3880"/>
    <lineage>
        <taxon>Eukaryota</taxon>
        <taxon>Viridiplantae</taxon>
        <taxon>Streptophyta</taxon>
        <taxon>Embryophyta</taxon>
        <taxon>Tracheophyta</taxon>
        <taxon>Spermatophyta</taxon>
        <taxon>Magnoliopsida</taxon>
        <taxon>eudicotyledons</taxon>
        <taxon>Gunneridae</taxon>
        <taxon>Pentapetalae</taxon>
        <taxon>rosids</taxon>
        <taxon>fabids</taxon>
        <taxon>Fabales</taxon>
        <taxon>Fabaceae</taxon>
        <taxon>Papilionoideae</taxon>
        <taxon>50 kb inversion clade</taxon>
        <taxon>NPAAA clade</taxon>
        <taxon>Hologalegina</taxon>
        <taxon>IRL clade</taxon>
        <taxon>Trifolieae</taxon>
        <taxon>Medicago</taxon>
    </lineage>
</organism>
<gene>
    <name evidence="2" type="ORF">MtrunA17_Chr6g0471911</name>
</gene>